<dbReference type="InterPro" id="IPR027417">
    <property type="entry name" value="P-loop_NTPase"/>
</dbReference>
<dbReference type="AlphaFoldDB" id="A0ABD3GQW7"/>
<keyword evidence="7" id="KW-0057">Aromatic amino acid biosynthesis</keyword>
<dbReference type="EMBL" id="JBJQOH010000007">
    <property type="protein sequence ID" value="KAL3680862.1"/>
    <property type="molecule type" value="Genomic_DNA"/>
</dbReference>
<dbReference type="PRINTS" id="PR01100">
    <property type="entry name" value="SHIKIMTKNASE"/>
</dbReference>
<accession>A0ABD3GQW7</accession>
<keyword evidence="5" id="KW-0418">Kinase</keyword>
<keyword evidence="3" id="KW-0808">Transferase</keyword>
<protein>
    <recommendedName>
        <fullName evidence="10">Shikimate kinase</fullName>
    </recommendedName>
</protein>
<keyword evidence="2" id="KW-0028">Amino-acid biosynthesis</keyword>
<evidence type="ECO:0000256" key="6">
    <source>
        <dbReference type="ARBA" id="ARBA00022840"/>
    </source>
</evidence>
<dbReference type="InterPro" id="IPR000623">
    <property type="entry name" value="Shikimate_kinase/TSH1"/>
</dbReference>
<keyword evidence="6" id="KW-0067">ATP-binding</keyword>
<dbReference type="Gene3D" id="3.40.50.300">
    <property type="entry name" value="P-loop containing nucleotide triphosphate hydrolases"/>
    <property type="match status" value="1"/>
</dbReference>
<evidence type="ECO:0000313" key="8">
    <source>
        <dbReference type="EMBL" id="KAL3680862.1"/>
    </source>
</evidence>
<organism evidence="8 9">
    <name type="scientific">Riccia sorocarpa</name>
    <dbReference type="NCBI Taxonomy" id="122646"/>
    <lineage>
        <taxon>Eukaryota</taxon>
        <taxon>Viridiplantae</taxon>
        <taxon>Streptophyta</taxon>
        <taxon>Embryophyta</taxon>
        <taxon>Marchantiophyta</taxon>
        <taxon>Marchantiopsida</taxon>
        <taxon>Marchantiidae</taxon>
        <taxon>Marchantiales</taxon>
        <taxon>Ricciaceae</taxon>
        <taxon>Riccia</taxon>
    </lineage>
</organism>
<evidence type="ECO:0008006" key="10">
    <source>
        <dbReference type="Google" id="ProtNLM"/>
    </source>
</evidence>
<keyword evidence="9" id="KW-1185">Reference proteome</keyword>
<dbReference type="PANTHER" id="PTHR21087:SF16">
    <property type="entry name" value="SHIKIMATE KINASE 1, CHLOROPLASTIC"/>
    <property type="match status" value="1"/>
</dbReference>
<dbReference type="GO" id="GO:0009073">
    <property type="term" value="P:aromatic amino acid family biosynthetic process"/>
    <property type="evidence" value="ECO:0007669"/>
    <property type="project" value="UniProtKB-KW"/>
</dbReference>
<dbReference type="GO" id="GO:0016301">
    <property type="term" value="F:kinase activity"/>
    <property type="evidence" value="ECO:0007669"/>
    <property type="project" value="UniProtKB-KW"/>
</dbReference>
<comment type="similarity">
    <text evidence="1">Belongs to the shikimate kinase family.</text>
</comment>
<comment type="caution">
    <text evidence="8">The sequence shown here is derived from an EMBL/GenBank/DDBJ whole genome shotgun (WGS) entry which is preliminary data.</text>
</comment>
<dbReference type="HAMAP" id="MF_00109">
    <property type="entry name" value="Shikimate_kinase"/>
    <property type="match status" value="1"/>
</dbReference>
<evidence type="ECO:0000256" key="3">
    <source>
        <dbReference type="ARBA" id="ARBA00022679"/>
    </source>
</evidence>
<dbReference type="InterPro" id="IPR031322">
    <property type="entry name" value="Shikimate/glucono_kinase"/>
</dbReference>
<dbReference type="Pfam" id="PF01202">
    <property type="entry name" value="SKI"/>
    <property type="match status" value="1"/>
</dbReference>
<reference evidence="8 9" key="1">
    <citation type="submission" date="2024-09" db="EMBL/GenBank/DDBJ databases">
        <title>Chromosome-scale assembly of Riccia sorocarpa.</title>
        <authorList>
            <person name="Paukszto L."/>
        </authorList>
    </citation>
    <scope>NUCLEOTIDE SEQUENCE [LARGE SCALE GENOMIC DNA]</scope>
    <source>
        <strain evidence="8">LP-2024</strain>
        <tissue evidence="8">Aerial parts of the thallus</tissue>
    </source>
</reference>
<evidence type="ECO:0000256" key="7">
    <source>
        <dbReference type="ARBA" id="ARBA00023141"/>
    </source>
</evidence>
<dbReference type="GO" id="GO:0008652">
    <property type="term" value="P:amino acid biosynthetic process"/>
    <property type="evidence" value="ECO:0007669"/>
    <property type="project" value="UniProtKB-KW"/>
</dbReference>
<dbReference type="PANTHER" id="PTHR21087">
    <property type="entry name" value="SHIKIMATE KINASE"/>
    <property type="match status" value="1"/>
</dbReference>
<gene>
    <name evidence="8" type="ORF">R1sor_023818</name>
</gene>
<evidence type="ECO:0000256" key="4">
    <source>
        <dbReference type="ARBA" id="ARBA00022741"/>
    </source>
</evidence>
<sequence>MAAFTPCIWTLAMPTSLPSLSSWKTNAYPFGGASSQITSSSSKWGSIQHFGKVILPHHRSWRGSKFTVAMKGEAATEEGEKQGMLTKDELLMLRKKASEMSSYLQGSSIFLVGMSKSGKTTVGKCLSEALGYYFFDSQQLVEQAAGEQSSQMEEEELRSAESEVLMQLSPLMRLIVATGEHAVMSSRNWGYLKVGVSVWLDWPVESLVQRMASSQEDVLLENTRKRLQERSEFYANADAVLSIEKIAALKHVEDLNSLTPPIVAFHVLDEIDKVLKKADNQHQISVFGLILSNADMTSIYAVGGLILLTSHDKRNLENERQPK</sequence>
<evidence type="ECO:0000256" key="5">
    <source>
        <dbReference type="ARBA" id="ARBA00022777"/>
    </source>
</evidence>
<evidence type="ECO:0000256" key="1">
    <source>
        <dbReference type="ARBA" id="ARBA00006997"/>
    </source>
</evidence>
<proteinExistence type="inferred from homology"/>
<dbReference type="SUPFAM" id="SSF52540">
    <property type="entry name" value="P-loop containing nucleoside triphosphate hydrolases"/>
    <property type="match status" value="1"/>
</dbReference>
<evidence type="ECO:0000256" key="2">
    <source>
        <dbReference type="ARBA" id="ARBA00022605"/>
    </source>
</evidence>
<name>A0ABD3GQW7_9MARC</name>
<evidence type="ECO:0000313" key="9">
    <source>
        <dbReference type="Proteomes" id="UP001633002"/>
    </source>
</evidence>
<dbReference type="GO" id="GO:0005524">
    <property type="term" value="F:ATP binding"/>
    <property type="evidence" value="ECO:0007669"/>
    <property type="project" value="UniProtKB-KW"/>
</dbReference>
<keyword evidence="4" id="KW-0547">Nucleotide-binding</keyword>
<dbReference type="Proteomes" id="UP001633002">
    <property type="component" value="Unassembled WGS sequence"/>
</dbReference>